<dbReference type="InterPro" id="IPR045090">
    <property type="entry name" value="Pept_M3A_M3B"/>
</dbReference>
<dbReference type="PANTHER" id="PTHR11804">
    <property type="entry name" value="PROTEASE M3 THIMET OLIGOPEPTIDASE-RELATED"/>
    <property type="match status" value="1"/>
</dbReference>
<keyword evidence="10" id="KW-1185">Reference proteome</keyword>
<evidence type="ECO:0000256" key="2">
    <source>
        <dbReference type="ARBA" id="ARBA00022670"/>
    </source>
</evidence>
<comment type="similarity">
    <text evidence="1 7">Belongs to the peptidase M3 family.</text>
</comment>
<keyword evidence="6 7" id="KW-0482">Metalloprotease</keyword>
<dbReference type="OrthoDB" id="534666at2759"/>
<dbReference type="GO" id="GO:0004222">
    <property type="term" value="F:metalloendopeptidase activity"/>
    <property type="evidence" value="ECO:0007669"/>
    <property type="project" value="InterPro"/>
</dbReference>
<evidence type="ECO:0000256" key="7">
    <source>
        <dbReference type="RuleBase" id="RU003435"/>
    </source>
</evidence>
<evidence type="ECO:0000256" key="3">
    <source>
        <dbReference type="ARBA" id="ARBA00022723"/>
    </source>
</evidence>
<dbReference type="InterPro" id="IPR024077">
    <property type="entry name" value="Neurolysin/TOP_dom2"/>
</dbReference>
<dbReference type="Proteomes" id="UP000824998">
    <property type="component" value="Unassembled WGS sequence"/>
</dbReference>
<dbReference type="SUPFAM" id="SSF55486">
    <property type="entry name" value="Metalloproteases ('zincins'), catalytic domain"/>
    <property type="match status" value="1"/>
</dbReference>
<dbReference type="Pfam" id="PF01432">
    <property type="entry name" value="Peptidase_M3"/>
    <property type="match status" value="1"/>
</dbReference>
<dbReference type="GO" id="GO:0005758">
    <property type="term" value="C:mitochondrial intermembrane space"/>
    <property type="evidence" value="ECO:0007669"/>
    <property type="project" value="TreeGrafter"/>
</dbReference>
<evidence type="ECO:0000313" key="9">
    <source>
        <dbReference type="EMBL" id="KAG9235421.1"/>
    </source>
</evidence>
<dbReference type="CDD" id="cd06455">
    <property type="entry name" value="M3A_TOP"/>
    <property type="match status" value="1"/>
</dbReference>
<keyword evidence="4 7" id="KW-0378">Hydrolase</keyword>
<evidence type="ECO:0000259" key="8">
    <source>
        <dbReference type="Pfam" id="PF01432"/>
    </source>
</evidence>
<name>A0A9P7YKZ1_9HELO</name>
<comment type="caution">
    <text evidence="9">The sequence shown here is derived from an EMBL/GenBank/DDBJ whole genome shotgun (WGS) entry which is preliminary data.</text>
</comment>
<dbReference type="AlphaFoldDB" id="A0A9P7YKZ1"/>
<sequence length="723" mass="83656">MPSSIFPTPPQLPVAFTHCPESLLWITQEAIASSKKKFDHIALQSSATPTFAQGVLPLAFEENKLTNQGSLTGFYKYVAYSRELRDASIVADRLWIAYAREVTLREDLFKIVDGVYRKRRKSENLDFESQHYLSKKHAGLLRNGLGIRHQQSRKCFELLQNRIDHLSLQCSRNIREDCSGLWFTADELEGLSREALCRLRQGSKGTLNEGKYWLSFGTVNLNFALTYISNPDTRRRMYIGSESRCQKNIPMVEEITCLRAEAASLLGYENHIDFMTQDRMMTSKDIEVFLSDLQKQIYSRGEIDMARMRLLKRADLEARGLHPRKIDDRLYLWDDRYFSRLLKESRHYVNEALMAEYFPLEPTLKGLLALVKELFGIVFNEISPEFGGVLMEEAGQAPEALTWHEDVKVYAVYNEEVMGGNFLGYFYIDLLRREGKCDHPCNVTFQAGFDLPDGTRHYPSTALLTSFPPPTPYKPTLLRYHQLISLFHELGHGIHYLLGRTKYATTYGTSTSKDFVEIPSKMLENWCWDPSILSRLSCHYSHLSPEYHRSWRAEHPYLRDTEERAPWELLEKFVATRTCNLALTMQRQLHLSIFDRAIHHLGVSDLRKLKFGSLYNKIRKNVTGLLGPESERNGNYDWGCGHARFDHLFIGYDAGYYCYSVASVYATDIFETKFKRNPLDPEEGRRYRRLILEKGGSKPEMELLEEYLGRPPNGEAFSRALRC</sequence>
<evidence type="ECO:0000256" key="1">
    <source>
        <dbReference type="ARBA" id="ARBA00006040"/>
    </source>
</evidence>
<dbReference type="Gene3D" id="3.40.390.10">
    <property type="entry name" value="Collagenase (Catalytic Domain)"/>
    <property type="match status" value="1"/>
</dbReference>
<dbReference type="PANTHER" id="PTHR11804:SF84">
    <property type="entry name" value="SACCHAROLYSIN"/>
    <property type="match status" value="1"/>
</dbReference>
<dbReference type="GO" id="GO:0006508">
    <property type="term" value="P:proteolysis"/>
    <property type="evidence" value="ECO:0007669"/>
    <property type="project" value="UniProtKB-KW"/>
</dbReference>
<dbReference type="Gene3D" id="1.10.1370.10">
    <property type="entry name" value="Neurolysin, domain 3"/>
    <property type="match status" value="1"/>
</dbReference>
<comment type="cofactor">
    <cofactor evidence="7">
        <name>Zn(2+)</name>
        <dbReference type="ChEBI" id="CHEBI:29105"/>
    </cofactor>
    <text evidence="7">Binds 1 zinc ion.</text>
</comment>
<dbReference type="GO" id="GO:0006518">
    <property type="term" value="P:peptide metabolic process"/>
    <property type="evidence" value="ECO:0007669"/>
    <property type="project" value="TreeGrafter"/>
</dbReference>
<gene>
    <name evidence="9" type="ORF">BJ875DRAFT_534162</name>
</gene>
<evidence type="ECO:0000256" key="6">
    <source>
        <dbReference type="ARBA" id="ARBA00023049"/>
    </source>
</evidence>
<protein>
    <submittedName>
        <fullName evidence="9">Metallopeptidase MepB</fullName>
    </submittedName>
</protein>
<dbReference type="InterPro" id="IPR024079">
    <property type="entry name" value="MetalloPept_cat_dom_sf"/>
</dbReference>
<accession>A0A9P7YKZ1</accession>
<dbReference type="InterPro" id="IPR001567">
    <property type="entry name" value="Pept_M3A_M3B_dom"/>
</dbReference>
<proteinExistence type="inferred from homology"/>
<evidence type="ECO:0000256" key="4">
    <source>
        <dbReference type="ARBA" id="ARBA00022801"/>
    </source>
</evidence>
<evidence type="ECO:0000256" key="5">
    <source>
        <dbReference type="ARBA" id="ARBA00022833"/>
    </source>
</evidence>
<feature type="domain" description="Peptidase M3A/M3B catalytic" evidence="8">
    <location>
        <begin position="225"/>
        <end position="722"/>
    </location>
</feature>
<dbReference type="Gene3D" id="1.20.1050.40">
    <property type="entry name" value="Endopeptidase. Chain P, domain 1"/>
    <property type="match status" value="1"/>
</dbReference>
<evidence type="ECO:0000313" key="10">
    <source>
        <dbReference type="Proteomes" id="UP000824998"/>
    </source>
</evidence>
<organism evidence="9 10">
    <name type="scientific">Amylocarpus encephaloides</name>
    <dbReference type="NCBI Taxonomy" id="45428"/>
    <lineage>
        <taxon>Eukaryota</taxon>
        <taxon>Fungi</taxon>
        <taxon>Dikarya</taxon>
        <taxon>Ascomycota</taxon>
        <taxon>Pezizomycotina</taxon>
        <taxon>Leotiomycetes</taxon>
        <taxon>Helotiales</taxon>
        <taxon>Helotiales incertae sedis</taxon>
        <taxon>Amylocarpus</taxon>
    </lineage>
</organism>
<keyword evidence="5 7" id="KW-0862">Zinc</keyword>
<keyword evidence="3 7" id="KW-0479">Metal-binding</keyword>
<dbReference type="InterPro" id="IPR024080">
    <property type="entry name" value="Neurolysin/TOP_N"/>
</dbReference>
<keyword evidence="2 7" id="KW-0645">Protease</keyword>
<dbReference type="GO" id="GO:0046872">
    <property type="term" value="F:metal ion binding"/>
    <property type="evidence" value="ECO:0007669"/>
    <property type="project" value="UniProtKB-UniRule"/>
</dbReference>
<dbReference type="EMBL" id="MU251432">
    <property type="protein sequence ID" value="KAG9235421.1"/>
    <property type="molecule type" value="Genomic_DNA"/>
</dbReference>
<dbReference type="FunFam" id="3.40.390.10:FF:000074">
    <property type="entry name" value="Metalloprotease"/>
    <property type="match status" value="1"/>
</dbReference>
<reference evidence="9" key="1">
    <citation type="journal article" date="2021" name="IMA Fungus">
        <title>Genomic characterization of three marine fungi, including Emericellopsis atlantica sp. nov. with signatures of a generalist lifestyle and marine biomass degradation.</title>
        <authorList>
            <person name="Hagestad O.C."/>
            <person name="Hou L."/>
            <person name="Andersen J.H."/>
            <person name="Hansen E.H."/>
            <person name="Altermark B."/>
            <person name="Li C."/>
            <person name="Kuhnert E."/>
            <person name="Cox R.J."/>
            <person name="Crous P.W."/>
            <person name="Spatafora J.W."/>
            <person name="Lail K."/>
            <person name="Amirebrahimi M."/>
            <person name="Lipzen A."/>
            <person name="Pangilinan J."/>
            <person name="Andreopoulos W."/>
            <person name="Hayes R.D."/>
            <person name="Ng V."/>
            <person name="Grigoriev I.V."/>
            <person name="Jackson S.A."/>
            <person name="Sutton T.D.S."/>
            <person name="Dobson A.D.W."/>
            <person name="Rama T."/>
        </authorList>
    </citation>
    <scope>NUCLEOTIDE SEQUENCE</scope>
    <source>
        <strain evidence="9">TRa018bII</strain>
    </source>
</reference>